<feature type="non-terminal residue" evidence="11">
    <location>
        <position position="490"/>
    </location>
</feature>
<keyword evidence="1" id="KW-0399">Innate immunity</keyword>
<keyword evidence="11" id="KW-0436">Ligase</keyword>
<dbReference type="GO" id="GO:0005737">
    <property type="term" value="C:cytoplasm"/>
    <property type="evidence" value="ECO:0007669"/>
    <property type="project" value="UniProtKB-ARBA"/>
</dbReference>
<evidence type="ECO:0000256" key="7">
    <source>
        <dbReference type="SAM" id="Coils"/>
    </source>
</evidence>
<dbReference type="PANTHER" id="PTHR25465">
    <property type="entry name" value="B-BOX DOMAIN CONTAINING"/>
    <property type="match status" value="1"/>
</dbReference>
<dbReference type="Pfam" id="PF00622">
    <property type="entry name" value="SPRY"/>
    <property type="match status" value="1"/>
</dbReference>
<evidence type="ECO:0000259" key="9">
    <source>
        <dbReference type="PROSITE" id="PS50119"/>
    </source>
</evidence>
<dbReference type="GO" id="GO:0008270">
    <property type="term" value="F:zinc ion binding"/>
    <property type="evidence" value="ECO:0007669"/>
    <property type="project" value="UniProtKB-KW"/>
</dbReference>
<gene>
    <name evidence="11" type="primary">Trim25_48</name>
    <name evidence="11" type="ORF">GTO96_0002473</name>
</gene>
<protein>
    <submittedName>
        <fullName evidence="11">TRI25 ligase</fullName>
    </submittedName>
</protein>
<feature type="domain" description="B30.2/SPRY" evidence="10">
    <location>
        <begin position="301"/>
        <end position="490"/>
    </location>
</feature>
<keyword evidence="4" id="KW-0862">Zinc</keyword>
<keyword evidence="12" id="KW-1185">Reference proteome</keyword>
<evidence type="ECO:0000256" key="5">
    <source>
        <dbReference type="ARBA" id="ARBA00022859"/>
    </source>
</evidence>
<dbReference type="CDD" id="cd16040">
    <property type="entry name" value="SPRY_PRY_SNTX"/>
    <property type="match status" value="1"/>
</dbReference>
<dbReference type="InterPro" id="IPR001841">
    <property type="entry name" value="Znf_RING"/>
</dbReference>
<keyword evidence="3 6" id="KW-0863">Zinc-finger</keyword>
<evidence type="ECO:0000256" key="2">
    <source>
        <dbReference type="ARBA" id="ARBA00022723"/>
    </source>
</evidence>
<dbReference type="InterPro" id="IPR043136">
    <property type="entry name" value="B30.2/SPRY_sf"/>
</dbReference>
<dbReference type="Proteomes" id="UP000886611">
    <property type="component" value="Unassembled WGS sequence"/>
</dbReference>
<feature type="coiled-coil region" evidence="7">
    <location>
        <begin position="262"/>
        <end position="289"/>
    </location>
</feature>
<accession>A0A8X8BRS4</accession>
<dbReference type="EMBL" id="JAATIS010003638">
    <property type="protein sequence ID" value="KAG2463936.1"/>
    <property type="molecule type" value="Genomic_DNA"/>
</dbReference>
<evidence type="ECO:0000256" key="1">
    <source>
        <dbReference type="ARBA" id="ARBA00022588"/>
    </source>
</evidence>
<feature type="non-terminal residue" evidence="11">
    <location>
        <position position="1"/>
    </location>
</feature>
<dbReference type="Gene3D" id="3.30.160.60">
    <property type="entry name" value="Classic Zinc Finger"/>
    <property type="match status" value="1"/>
</dbReference>
<dbReference type="AlphaFoldDB" id="A0A8X8BRS4"/>
<dbReference type="Pfam" id="PF25600">
    <property type="entry name" value="TRIM_CC"/>
    <property type="match status" value="1"/>
</dbReference>
<dbReference type="InterPro" id="IPR000315">
    <property type="entry name" value="Znf_B-box"/>
</dbReference>
<dbReference type="Gene3D" id="3.30.40.10">
    <property type="entry name" value="Zinc/RING finger domain, C3HC4 (zinc finger)"/>
    <property type="match status" value="1"/>
</dbReference>
<feature type="domain" description="RING-type" evidence="8">
    <location>
        <begin position="15"/>
        <end position="58"/>
    </location>
</feature>
<evidence type="ECO:0000256" key="4">
    <source>
        <dbReference type="ARBA" id="ARBA00022833"/>
    </source>
</evidence>
<dbReference type="InterPro" id="IPR017907">
    <property type="entry name" value="Znf_RING_CS"/>
</dbReference>
<dbReference type="InterPro" id="IPR051051">
    <property type="entry name" value="E3_ubiq-ligase_TRIM/RNF"/>
</dbReference>
<evidence type="ECO:0000313" key="12">
    <source>
        <dbReference type="Proteomes" id="UP000886611"/>
    </source>
</evidence>
<dbReference type="SMART" id="SM00184">
    <property type="entry name" value="RING"/>
    <property type="match status" value="1"/>
</dbReference>
<dbReference type="SMART" id="SM00589">
    <property type="entry name" value="PRY"/>
    <property type="match status" value="1"/>
</dbReference>
<feature type="domain" description="B box-type" evidence="9">
    <location>
        <begin position="149"/>
        <end position="189"/>
    </location>
</feature>
<dbReference type="InterPro" id="IPR013083">
    <property type="entry name" value="Znf_RING/FYVE/PHD"/>
</dbReference>
<reference evidence="11 12" key="1">
    <citation type="journal article" date="2021" name="Cell">
        <title>Tracing the genetic footprints of vertebrate landing in non-teleost ray-finned fishes.</title>
        <authorList>
            <person name="Bi X."/>
            <person name="Wang K."/>
            <person name="Yang L."/>
            <person name="Pan H."/>
            <person name="Jiang H."/>
            <person name="Wei Q."/>
            <person name="Fang M."/>
            <person name="Yu H."/>
            <person name="Zhu C."/>
            <person name="Cai Y."/>
            <person name="He Y."/>
            <person name="Gan X."/>
            <person name="Zeng H."/>
            <person name="Yu D."/>
            <person name="Zhu Y."/>
            <person name="Jiang H."/>
            <person name="Qiu Q."/>
            <person name="Yang H."/>
            <person name="Zhang Y.E."/>
            <person name="Wang W."/>
            <person name="Zhu M."/>
            <person name="He S."/>
            <person name="Zhang G."/>
        </authorList>
    </citation>
    <scope>NUCLEOTIDE SEQUENCE [LARGE SCALE GENOMIC DNA]</scope>
    <source>
        <strain evidence="11">Bchr_013</strain>
    </source>
</reference>
<dbReference type="InterPro" id="IPR058030">
    <property type="entry name" value="TRIM8/14/16/25/29/45/65_CC"/>
</dbReference>
<dbReference type="SUPFAM" id="SSF57850">
    <property type="entry name" value="RING/U-box"/>
    <property type="match status" value="1"/>
</dbReference>
<dbReference type="Gene3D" id="2.60.120.920">
    <property type="match status" value="1"/>
</dbReference>
<dbReference type="InterPro" id="IPR003877">
    <property type="entry name" value="SPRY_dom"/>
</dbReference>
<dbReference type="PRINTS" id="PR01407">
    <property type="entry name" value="BUTYPHLNCDUF"/>
</dbReference>
<dbReference type="PANTHER" id="PTHR25465:SF5">
    <property type="entry name" value="E3 UBIQUITIN_ISG15 LIGASE TRIM25-RELATED"/>
    <property type="match status" value="1"/>
</dbReference>
<keyword evidence="2" id="KW-0479">Metal-binding</keyword>
<proteinExistence type="predicted"/>
<dbReference type="Pfam" id="PF15227">
    <property type="entry name" value="zf-C3HC4_4"/>
    <property type="match status" value="1"/>
</dbReference>
<dbReference type="SMART" id="SM00449">
    <property type="entry name" value="SPRY"/>
    <property type="match status" value="1"/>
</dbReference>
<dbReference type="CDD" id="cd19769">
    <property type="entry name" value="Bbox2_TRIM16-like"/>
    <property type="match status" value="1"/>
</dbReference>
<name>A0A8X8BRS4_POLSE</name>
<evidence type="ECO:0000256" key="6">
    <source>
        <dbReference type="PROSITE-ProRule" id="PRU00024"/>
    </source>
</evidence>
<dbReference type="Pfam" id="PF00643">
    <property type="entry name" value="zf-B_box"/>
    <property type="match status" value="1"/>
</dbReference>
<dbReference type="InterPro" id="IPR006574">
    <property type="entry name" value="PRY"/>
</dbReference>
<dbReference type="Gene3D" id="4.10.830.40">
    <property type="match status" value="1"/>
</dbReference>
<comment type="caution">
    <text evidence="11">The sequence shown here is derived from an EMBL/GenBank/DDBJ whole genome shotgun (WGS) entry which is preliminary data.</text>
</comment>
<keyword evidence="7" id="KW-0175">Coiled coil</keyword>
<dbReference type="GO" id="GO:0045087">
    <property type="term" value="P:innate immune response"/>
    <property type="evidence" value="ECO:0007669"/>
    <property type="project" value="UniProtKB-KW"/>
</dbReference>
<organism evidence="11 12">
    <name type="scientific">Polypterus senegalus</name>
    <name type="common">Senegal bichir</name>
    <dbReference type="NCBI Taxonomy" id="55291"/>
    <lineage>
        <taxon>Eukaryota</taxon>
        <taxon>Metazoa</taxon>
        <taxon>Chordata</taxon>
        <taxon>Craniata</taxon>
        <taxon>Vertebrata</taxon>
        <taxon>Euteleostomi</taxon>
        <taxon>Actinopterygii</taxon>
        <taxon>Polypteriformes</taxon>
        <taxon>Polypteridae</taxon>
        <taxon>Polypterus</taxon>
    </lineage>
</organism>
<dbReference type="Pfam" id="PF13765">
    <property type="entry name" value="PRY"/>
    <property type="match status" value="1"/>
</dbReference>
<keyword evidence="5" id="KW-0391">Immunity</keyword>
<dbReference type="InterPro" id="IPR013320">
    <property type="entry name" value="ConA-like_dom_sf"/>
</dbReference>
<evidence type="ECO:0000259" key="10">
    <source>
        <dbReference type="PROSITE" id="PS50188"/>
    </source>
</evidence>
<dbReference type="PROSITE" id="PS50089">
    <property type="entry name" value="ZF_RING_2"/>
    <property type="match status" value="1"/>
</dbReference>
<dbReference type="SUPFAM" id="SSF49899">
    <property type="entry name" value="Concanavalin A-like lectins/glucanases"/>
    <property type="match status" value="1"/>
</dbReference>
<dbReference type="PROSITE" id="PS50188">
    <property type="entry name" value="B302_SPRY"/>
    <property type="match status" value="1"/>
</dbReference>
<dbReference type="GO" id="GO:0016874">
    <property type="term" value="F:ligase activity"/>
    <property type="evidence" value="ECO:0007669"/>
    <property type="project" value="UniProtKB-KW"/>
</dbReference>
<evidence type="ECO:0000256" key="3">
    <source>
        <dbReference type="ARBA" id="ARBA00022771"/>
    </source>
</evidence>
<dbReference type="PROSITE" id="PS00518">
    <property type="entry name" value="ZF_RING_1"/>
    <property type="match status" value="1"/>
</dbReference>
<dbReference type="InterPro" id="IPR003879">
    <property type="entry name" value="Butyrophylin_SPRY"/>
</dbReference>
<dbReference type="SUPFAM" id="SSF57845">
    <property type="entry name" value="B-box zinc-binding domain"/>
    <property type="match status" value="1"/>
</dbReference>
<dbReference type="SMART" id="SM00336">
    <property type="entry name" value="BBOX"/>
    <property type="match status" value="2"/>
</dbReference>
<evidence type="ECO:0000313" key="11">
    <source>
        <dbReference type="EMBL" id="KAG2463936.1"/>
    </source>
</evidence>
<sequence>MAQDKHSGFSEKFICSVCLEMLNDPVTIPCGHNYCMCCIKKYWDREEAAGIYSCPLCREEIEPRPELTRNTLLADVTELLRDMAVGSSLPRTHAGPVDVTCDFCTGEIREAAAKTCVTCMASYCVTHLQPHRESEAFKTHRLEEPTGNLKQKLCSKHHKLLEMFCRTDQTCVCLMCAVIEHRDHDLVTPDVETAEKQGQMDMKRKEMKRIIWKKEEQVALIKAGIVELRNTAQREIQECEKTFISVLQSIERLRVEVTMLIRDHEEREVKKAKEHKEHLEKQIEELKMRDDVMLELLKMDDHICFLQLSFSSSLLLDAWPLTLDPNTINGSLRISEENTMVKFNTVKAHYPIHPDRFERWPQVLCREALFGRRYYWEVKWSGEHADIGVAYNDICRKGGDSKCLLGGNDKSWSLVCSDSRYSVRHNGVDTLISAPSSQTIGVYLDWHDGTLSFYSISDTLTLLFRFHTTFTQPLYPGFRVTGSVKICQLN</sequence>
<dbReference type="InterPro" id="IPR001870">
    <property type="entry name" value="B30.2/SPRY"/>
</dbReference>
<dbReference type="PROSITE" id="PS50119">
    <property type="entry name" value="ZF_BBOX"/>
    <property type="match status" value="1"/>
</dbReference>
<evidence type="ECO:0000259" key="8">
    <source>
        <dbReference type="PROSITE" id="PS50089"/>
    </source>
</evidence>